<dbReference type="PANTHER" id="PTHR10057:SF0">
    <property type="entry name" value="TRANSLOCATOR PROTEIN"/>
    <property type="match status" value="1"/>
</dbReference>
<keyword evidence="5 6" id="KW-0472">Membrane</keyword>
<evidence type="ECO:0000256" key="5">
    <source>
        <dbReference type="ARBA" id="ARBA00023136"/>
    </source>
</evidence>
<evidence type="ECO:0000256" key="1">
    <source>
        <dbReference type="ARBA" id="ARBA00004141"/>
    </source>
</evidence>
<evidence type="ECO:0000256" key="2">
    <source>
        <dbReference type="ARBA" id="ARBA00007524"/>
    </source>
</evidence>
<dbReference type="InterPro" id="IPR004307">
    <property type="entry name" value="TspO_MBR"/>
</dbReference>
<dbReference type="AlphaFoldDB" id="A0A086T6L8"/>
<dbReference type="GO" id="GO:0005741">
    <property type="term" value="C:mitochondrial outer membrane"/>
    <property type="evidence" value="ECO:0007669"/>
    <property type="project" value="TreeGrafter"/>
</dbReference>
<evidence type="ECO:0000313" key="8">
    <source>
        <dbReference type="Proteomes" id="UP000029964"/>
    </source>
</evidence>
<evidence type="ECO:0000256" key="3">
    <source>
        <dbReference type="ARBA" id="ARBA00022692"/>
    </source>
</evidence>
<reference evidence="8" key="1">
    <citation type="journal article" date="2014" name="Genome Announc.">
        <title>Genome sequence and annotation of Acremonium chrysogenum, producer of the beta-lactam antibiotic cephalosporin C.</title>
        <authorList>
            <person name="Terfehr D."/>
            <person name="Dahlmann T.A."/>
            <person name="Specht T."/>
            <person name="Zadra I."/>
            <person name="Kuernsteiner H."/>
            <person name="Kueck U."/>
        </authorList>
    </citation>
    <scope>NUCLEOTIDE SEQUENCE [LARGE SCALE GENOMIC DNA]</scope>
    <source>
        <strain evidence="8">ATCC 11550 / CBS 779.69 / DSM 880 / IAM 14645 / JCM 23072 / IMI 49137</strain>
    </source>
</reference>
<feature type="transmembrane region" description="Helical" evidence="6">
    <location>
        <begin position="97"/>
        <end position="115"/>
    </location>
</feature>
<evidence type="ECO:0000256" key="6">
    <source>
        <dbReference type="SAM" id="Phobius"/>
    </source>
</evidence>
<dbReference type="PIRSF" id="PIRSF005859">
    <property type="entry name" value="PBR"/>
    <property type="match status" value="1"/>
</dbReference>
<gene>
    <name evidence="7" type="ORF">ACRE_042130</name>
</gene>
<dbReference type="PANTHER" id="PTHR10057">
    <property type="entry name" value="PERIPHERAL-TYPE BENZODIAZEPINE RECEPTOR"/>
    <property type="match status" value="1"/>
</dbReference>
<proteinExistence type="inferred from homology"/>
<keyword evidence="4 6" id="KW-1133">Transmembrane helix</keyword>
<dbReference type="Gene3D" id="1.20.1260.100">
    <property type="entry name" value="TspO/MBR protein"/>
    <property type="match status" value="1"/>
</dbReference>
<comment type="similarity">
    <text evidence="2">Belongs to the TspO/BZRP family.</text>
</comment>
<dbReference type="Proteomes" id="UP000029964">
    <property type="component" value="Unassembled WGS sequence"/>
</dbReference>
<keyword evidence="8" id="KW-1185">Reference proteome</keyword>
<feature type="transmembrane region" description="Helical" evidence="6">
    <location>
        <begin position="156"/>
        <end position="175"/>
    </location>
</feature>
<comment type="subcellular location">
    <subcellularLocation>
        <location evidence="1">Membrane</location>
        <topology evidence="1">Multi-pass membrane protein</topology>
    </subcellularLocation>
</comment>
<evidence type="ECO:0000313" key="7">
    <source>
        <dbReference type="EMBL" id="KFH45000.1"/>
    </source>
</evidence>
<feature type="transmembrane region" description="Helical" evidence="6">
    <location>
        <begin position="15"/>
        <end position="35"/>
    </location>
</feature>
<organism evidence="7 8">
    <name type="scientific">Hapsidospora chrysogenum (strain ATCC 11550 / CBS 779.69 / DSM 880 / IAM 14645 / JCM 23072 / IMI 49137)</name>
    <name type="common">Acremonium chrysogenum</name>
    <dbReference type="NCBI Taxonomy" id="857340"/>
    <lineage>
        <taxon>Eukaryota</taxon>
        <taxon>Fungi</taxon>
        <taxon>Dikarya</taxon>
        <taxon>Ascomycota</taxon>
        <taxon>Pezizomycotina</taxon>
        <taxon>Sordariomycetes</taxon>
        <taxon>Hypocreomycetidae</taxon>
        <taxon>Hypocreales</taxon>
        <taxon>Bionectriaceae</taxon>
        <taxon>Hapsidospora</taxon>
    </lineage>
</organism>
<dbReference type="FunFam" id="1.20.1260.100:FF:000001">
    <property type="entry name" value="translocator protein 2"/>
    <property type="match status" value="1"/>
</dbReference>
<evidence type="ECO:0000256" key="4">
    <source>
        <dbReference type="ARBA" id="ARBA00022989"/>
    </source>
</evidence>
<dbReference type="EMBL" id="JPKY01000039">
    <property type="protein sequence ID" value="KFH45000.1"/>
    <property type="molecule type" value="Genomic_DNA"/>
</dbReference>
<sequence>MTTYMPSITIPQAVFLQPAASIALPIALGSAVGYSTRQTKETYMALRQPPLRPPPWIFGPVWTVLYGMMGYAAYRVANIGLSPFSSPDTIRTTRQSMTVYTIQLALNLAWMPLFFGARRPVAATADILALVGVNGYLTYLWSSIDQVAAWCQVPYLAWLGFATYLCAGVGHLNGWDLSDKTVKKEGKQN</sequence>
<name>A0A086T6L8_HAPC1</name>
<dbReference type="HOGENOM" id="CLU_091805_0_0_1"/>
<dbReference type="STRING" id="857340.A0A086T6L8"/>
<dbReference type="OrthoDB" id="8841220at2759"/>
<dbReference type="GO" id="GO:0033013">
    <property type="term" value="P:tetrapyrrole metabolic process"/>
    <property type="evidence" value="ECO:0007669"/>
    <property type="project" value="UniProtKB-ARBA"/>
</dbReference>
<accession>A0A086T6L8</accession>
<feature type="transmembrane region" description="Helical" evidence="6">
    <location>
        <begin position="127"/>
        <end position="144"/>
    </location>
</feature>
<comment type="caution">
    <text evidence="7">The sequence shown here is derived from an EMBL/GenBank/DDBJ whole genome shotgun (WGS) entry which is preliminary data.</text>
</comment>
<keyword evidence="3 6" id="KW-0812">Transmembrane</keyword>
<protein>
    <submittedName>
        <fullName evidence="7">Translocator protein-like protein</fullName>
    </submittedName>
</protein>
<dbReference type="Pfam" id="PF03073">
    <property type="entry name" value="TspO_MBR"/>
    <property type="match status" value="1"/>
</dbReference>
<dbReference type="InterPro" id="IPR038330">
    <property type="entry name" value="TspO/MBR-related_sf"/>
</dbReference>
<dbReference type="CDD" id="cd15904">
    <property type="entry name" value="TSPO_MBR"/>
    <property type="match status" value="1"/>
</dbReference>
<feature type="transmembrane region" description="Helical" evidence="6">
    <location>
        <begin position="56"/>
        <end position="77"/>
    </location>
</feature>